<keyword evidence="3" id="KW-1185">Reference proteome</keyword>
<feature type="region of interest" description="Disordered" evidence="1">
    <location>
        <begin position="1"/>
        <end position="26"/>
    </location>
</feature>
<reference evidence="3" key="1">
    <citation type="journal article" date="2010" name="Nat. Biotechnol.">
        <title>Draft genome sequence of the oilseed species Ricinus communis.</title>
        <authorList>
            <person name="Chan A.P."/>
            <person name="Crabtree J."/>
            <person name="Zhao Q."/>
            <person name="Lorenzi H."/>
            <person name="Orvis J."/>
            <person name="Puiu D."/>
            <person name="Melake-Berhan A."/>
            <person name="Jones K.M."/>
            <person name="Redman J."/>
            <person name="Chen G."/>
            <person name="Cahoon E.B."/>
            <person name="Gedil M."/>
            <person name="Stanke M."/>
            <person name="Haas B.J."/>
            <person name="Wortman J.R."/>
            <person name="Fraser-Liggett C.M."/>
            <person name="Ravel J."/>
            <person name="Rabinowicz P.D."/>
        </authorList>
    </citation>
    <scope>NUCLEOTIDE SEQUENCE [LARGE SCALE GENOMIC DNA]</scope>
    <source>
        <strain evidence="3">cv. Hale</strain>
    </source>
</reference>
<evidence type="ECO:0000313" key="2">
    <source>
        <dbReference type="EMBL" id="EEF26729.1"/>
    </source>
</evidence>
<dbReference type="Proteomes" id="UP000008311">
    <property type="component" value="Unassembled WGS sequence"/>
</dbReference>
<accession>B9TBN7</accession>
<dbReference type="InParanoid" id="B9TBN7"/>
<sequence>MRRPGRPVGPVIRGPPDGWRSSSRRRKRRTLAERDRFLSHGARAASSRLIGSPSSWMKTLKLMPVQGAGEGCSYESVKRADAGAAQAIRQWACALLTCEQAANLGACALRACRYQLDIGRHQLVDVLQQECDRIGMSARYRPNGFDIFLAAVRGAIALSILLS</sequence>
<evidence type="ECO:0000313" key="3">
    <source>
        <dbReference type="Proteomes" id="UP000008311"/>
    </source>
</evidence>
<dbReference type="AlphaFoldDB" id="B9TBN7"/>
<proteinExistence type="predicted"/>
<feature type="compositionally biased region" description="Low complexity" evidence="1">
    <location>
        <begin position="1"/>
        <end position="21"/>
    </location>
</feature>
<name>B9TBN7_RICCO</name>
<evidence type="ECO:0000256" key="1">
    <source>
        <dbReference type="SAM" id="MobiDB-lite"/>
    </source>
</evidence>
<protein>
    <submittedName>
        <fullName evidence="2">Uncharacterized protein</fullName>
    </submittedName>
</protein>
<organism evidence="2 3">
    <name type="scientific">Ricinus communis</name>
    <name type="common">Castor bean</name>
    <dbReference type="NCBI Taxonomy" id="3988"/>
    <lineage>
        <taxon>Eukaryota</taxon>
        <taxon>Viridiplantae</taxon>
        <taxon>Streptophyta</taxon>
        <taxon>Embryophyta</taxon>
        <taxon>Tracheophyta</taxon>
        <taxon>Spermatophyta</taxon>
        <taxon>Magnoliopsida</taxon>
        <taxon>eudicotyledons</taxon>
        <taxon>Gunneridae</taxon>
        <taxon>Pentapetalae</taxon>
        <taxon>rosids</taxon>
        <taxon>fabids</taxon>
        <taxon>Malpighiales</taxon>
        <taxon>Euphorbiaceae</taxon>
        <taxon>Acalyphoideae</taxon>
        <taxon>Acalypheae</taxon>
        <taxon>Ricinus</taxon>
    </lineage>
</organism>
<dbReference type="EMBL" id="EQ976633">
    <property type="protein sequence ID" value="EEF26729.1"/>
    <property type="molecule type" value="Genomic_DNA"/>
</dbReference>
<gene>
    <name evidence="2" type="ORF">RCOM_0207170</name>
</gene>